<dbReference type="EMBL" id="ACPB03008739">
    <property type="status" value="NOT_ANNOTATED_CDS"/>
    <property type="molecule type" value="Genomic_DNA"/>
</dbReference>
<comment type="function">
    <text evidence="6">Catalyzes juvenile hormone hydrolysis.</text>
</comment>
<dbReference type="InterPro" id="IPR010497">
    <property type="entry name" value="Epoxide_hydro_N"/>
</dbReference>
<comment type="catalytic activity">
    <reaction evidence="6">
        <text>cis-stilbene oxide + H2O = (1R,2R)-hydrobenzoin</text>
        <dbReference type="Rhea" id="RHEA:23900"/>
        <dbReference type="ChEBI" id="CHEBI:15377"/>
        <dbReference type="ChEBI" id="CHEBI:50004"/>
        <dbReference type="ChEBI" id="CHEBI:50014"/>
        <dbReference type="EC" id="3.3.2.9"/>
    </reaction>
</comment>
<dbReference type="PIRSF" id="PIRSF001112">
    <property type="entry name" value="Epoxide_hydrolase"/>
    <property type="match status" value="1"/>
</dbReference>
<reference evidence="11" key="3">
    <citation type="submission" date="2015-05" db="UniProtKB">
        <authorList>
            <consortium name="EnsemblMetazoa"/>
        </authorList>
    </citation>
    <scope>IDENTIFICATION</scope>
</reference>
<feature type="domain" description="Epoxide hydrolase N-terminal" evidence="9">
    <location>
        <begin position="52"/>
        <end position="161"/>
    </location>
</feature>
<dbReference type="InterPro" id="IPR000639">
    <property type="entry name" value="Epox_hydrolase-like"/>
</dbReference>
<dbReference type="GO" id="GO:0097176">
    <property type="term" value="P:epoxide metabolic process"/>
    <property type="evidence" value="ECO:0007669"/>
    <property type="project" value="TreeGrafter"/>
</dbReference>
<feature type="transmembrane region" description="Helical" evidence="8">
    <location>
        <begin position="7"/>
        <end position="26"/>
    </location>
</feature>
<name>R4G4K1_RHOPR</name>
<evidence type="ECO:0000256" key="6">
    <source>
        <dbReference type="PIRNR" id="PIRNR001112"/>
    </source>
</evidence>
<evidence type="ECO:0000313" key="11">
    <source>
        <dbReference type="EnsemblMetazoa" id="RPRC009604-PA"/>
    </source>
</evidence>
<evidence type="ECO:0000256" key="4">
    <source>
        <dbReference type="ARBA" id="ARBA00022797"/>
    </source>
</evidence>
<dbReference type="GeneID" id="141449723"/>
<dbReference type="GO" id="GO:0005789">
    <property type="term" value="C:endoplasmic reticulum membrane"/>
    <property type="evidence" value="ECO:0007669"/>
    <property type="project" value="UniProtKB-SubCell"/>
</dbReference>
<dbReference type="PANTHER" id="PTHR21661">
    <property type="entry name" value="EPOXIDE HYDROLASE 1-RELATED"/>
    <property type="match status" value="1"/>
</dbReference>
<keyword evidence="6" id="KW-0256">Endoplasmic reticulum</keyword>
<organism evidence="10">
    <name type="scientific">Rhodnius prolixus</name>
    <name type="common">Triatomid bug</name>
    <dbReference type="NCBI Taxonomy" id="13249"/>
    <lineage>
        <taxon>Eukaryota</taxon>
        <taxon>Metazoa</taxon>
        <taxon>Ecdysozoa</taxon>
        <taxon>Arthropoda</taxon>
        <taxon>Hexapoda</taxon>
        <taxon>Insecta</taxon>
        <taxon>Pterygota</taxon>
        <taxon>Neoptera</taxon>
        <taxon>Paraneoptera</taxon>
        <taxon>Hemiptera</taxon>
        <taxon>Heteroptera</taxon>
        <taxon>Panheteroptera</taxon>
        <taxon>Cimicomorpha</taxon>
        <taxon>Reduviidae</taxon>
        <taxon>Triatominae</taxon>
        <taxon>Rhodnius</taxon>
    </lineage>
</organism>
<dbReference type="eggNOG" id="KOG2565">
    <property type="taxonomic scope" value="Eukaryota"/>
</dbReference>
<evidence type="ECO:0000256" key="1">
    <source>
        <dbReference type="ARBA" id="ARBA00000221"/>
    </source>
</evidence>
<protein>
    <recommendedName>
        <fullName evidence="6">Epoxide hydrolase</fullName>
        <ecNumber evidence="6">3.3.2.9</ecNumber>
    </recommendedName>
</protein>
<evidence type="ECO:0000313" key="10">
    <source>
        <dbReference type="EMBL" id="JAA76220.1"/>
    </source>
</evidence>
<comment type="similarity">
    <text evidence="3 6">Belongs to the peptidase S33 family.</text>
</comment>
<dbReference type="InterPro" id="IPR016292">
    <property type="entry name" value="Epoxide_hydrolase"/>
</dbReference>
<dbReference type="EnsemblMetazoa" id="RPRC009604-RA">
    <property type="protein sequence ID" value="RPRC009604-PA"/>
    <property type="gene ID" value="RPRC009604"/>
</dbReference>
<dbReference type="Pfam" id="PF06441">
    <property type="entry name" value="EHN"/>
    <property type="match status" value="1"/>
</dbReference>
<dbReference type="AlphaFoldDB" id="R4G4K1"/>
<dbReference type="FunCoup" id="R4G4K1">
    <property type="interactions" value="200"/>
</dbReference>
<evidence type="ECO:0000259" key="9">
    <source>
        <dbReference type="Pfam" id="PF06441"/>
    </source>
</evidence>
<keyword evidence="4 6" id="KW-0058">Aromatic hydrocarbons catabolism</keyword>
<evidence type="ECO:0000256" key="2">
    <source>
        <dbReference type="ARBA" id="ARBA00004111"/>
    </source>
</evidence>
<dbReference type="PRINTS" id="PR00412">
    <property type="entry name" value="EPOXHYDRLASE"/>
</dbReference>
<reference evidence="10" key="1">
    <citation type="submission" date="2013-04" db="EMBL/GenBank/DDBJ databases">
        <title>An insight into the transcriptome of the digestive tract of the blood sucking bug, Rhodnius prolixus.</title>
        <authorList>
            <person name="Ribeiro J.M.C."/>
            <person name="Genta F.A."/>
            <person name="Sorgine M.H.F."/>
            <person name="Paiva-Silva G.O."/>
            <person name="Majerowicz D."/>
            <person name="Medeiros M."/>
            <person name="Koerich L."/>
            <person name="Terra W.R."/>
            <person name="Ferreira C."/>
            <person name="Pimentel A.C."/>
            <person name="Bisch P.M."/>
            <person name="Diniz M.M.P."/>
            <person name="Nascimento R."/>
            <person name="Salmon D."/>
            <person name="Silber A.M."/>
            <person name="Alves M."/>
            <person name="Oliveira M.F."/>
            <person name="Gondim K.C."/>
            <person name="Silva Neto M.A.C."/>
            <person name="Atella G.C."/>
            <person name="Araujo H."/>
            <person name="Dias F.S."/>
            <person name="Polycarpo C.R."/>
            <person name="Fampa P."/>
            <person name="Melo A.C."/>
            <person name="Tanaka A.S."/>
            <person name="Balczun C."/>
            <person name="Oliveira J.H.M."/>
            <person name="Goncalves R."/>
            <person name="Lazoski C."/>
            <person name="Pereira M.A."/>
            <person name="Rivera-Pomar R."/>
            <person name="Diambra L."/>
            <person name="Schaub G.A."/>
            <person name="Garcia E.S."/>
            <person name="Azambuja P."/>
            <person name="Braz G.R.C."/>
            <person name="Oliveira P.L."/>
        </authorList>
    </citation>
    <scope>NUCLEOTIDE SEQUENCE</scope>
</reference>
<keyword evidence="8" id="KW-0812">Transmembrane</keyword>
<dbReference type="InParanoid" id="R4G4K1"/>
<keyword evidence="12" id="KW-1185">Reference proteome</keyword>
<dbReference type="Gene3D" id="3.40.50.1820">
    <property type="entry name" value="alpha/beta hydrolase"/>
    <property type="match status" value="1"/>
</dbReference>
<feature type="active site" description="Proton donor" evidence="7">
    <location>
        <position position="369"/>
    </location>
</feature>
<dbReference type="Proteomes" id="UP000015103">
    <property type="component" value="Unassembled WGS sequence"/>
</dbReference>
<comment type="catalytic activity">
    <reaction evidence="1 6">
        <text>1-(4-methoxyphenyl)-N-methyl-N-[(3-methyloxetan-3-yl)methyl]methanamine + H2O = 2-{[(4-methoxybenzyl)(methyl)amino]methyl}-2-methylpropane-1,3-diol</text>
        <dbReference type="Rhea" id="RHEA:55764"/>
        <dbReference type="ChEBI" id="CHEBI:15377"/>
        <dbReference type="ChEBI" id="CHEBI:139161"/>
        <dbReference type="ChEBI" id="CHEBI:139164"/>
        <dbReference type="EC" id="3.3.2.9"/>
    </reaction>
</comment>
<proteinExistence type="evidence at transcript level"/>
<reference evidence="12" key="2">
    <citation type="submission" date="2015-04" db="EMBL/GenBank/DDBJ databases">
        <authorList>
            <person name="Wilson R.K."/>
            <person name="Warren W."/>
            <person name="Dotson E."/>
            <person name="Oliveira P.L."/>
        </authorList>
    </citation>
    <scope>NUCLEOTIDE SEQUENCE</scope>
</reference>
<dbReference type="EC" id="3.3.2.9" evidence="6"/>
<evidence type="ECO:0000313" key="12">
    <source>
        <dbReference type="Proteomes" id="UP000015103"/>
    </source>
</evidence>
<keyword evidence="5 6" id="KW-0378">Hydrolase</keyword>
<evidence type="ECO:0000256" key="5">
    <source>
        <dbReference type="ARBA" id="ARBA00022801"/>
    </source>
</evidence>
<dbReference type="GO" id="GO:0033961">
    <property type="term" value="F:cis-stilbene-oxide hydrolase activity"/>
    <property type="evidence" value="ECO:0007669"/>
    <property type="project" value="UniProtKB-UniRule"/>
</dbReference>
<keyword evidence="6 8" id="KW-0472">Membrane</keyword>
<dbReference type="InterPro" id="IPR029058">
    <property type="entry name" value="AB_hydrolase_fold"/>
</dbReference>
<evidence type="ECO:0000256" key="8">
    <source>
        <dbReference type="SAM" id="Phobius"/>
    </source>
</evidence>
<evidence type="ECO:0000256" key="7">
    <source>
        <dbReference type="PIRSR" id="PIRSR001112-1"/>
    </source>
</evidence>
<keyword evidence="8" id="KW-1133">Transmembrane helix</keyword>
<comment type="subcellular location">
    <subcellularLocation>
        <location evidence="6">Endoplasmic reticulum membrane</location>
    </subcellularLocation>
    <subcellularLocation>
        <location evidence="2">Microsome membrane</location>
        <topology evidence="2">Single-pass membrane protein</topology>
    </subcellularLocation>
</comment>
<dbReference type="HOGENOM" id="CLU_019414_3_0_1"/>
<dbReference type="SUPFAM" id="SSF53474">
    <property type="entry name" value="alpha/beta-Hydrolases"/>
    <property type="match status" value="1"/>
</dbReference>
<dbReference type="RefSeq" id="XP_073975515.1">
    <property type="nucleotide sequence ID" value="XM_074119414.1"/>
</dbReference>
<dbReference type="OMA" id="YSAMMVT"/>
<feature type="active site" description="Nucleophile" evidence="7">
    <location>
        <position position="227"/>
    </location>
</feature>
<dbReference type="PANTHER" id="PTHR21661:SF35">
    <property type="entry name" value="EPOXIDE HYDROLASE"/>
    <property type="match status" value="1"/>
</dbReference>
<dbReference type="VEuPathDB" id="VectorBase:RPRC009604"/>
<dbReference type="EMBL" id="GAHY01001290">
    <property type="protein sequence ID" value="JAA76220.1"/>
    <property type="molecule type" value="mRNA"/>
</dbReference>
<dbReference type="STRING" id="13249.R4G4K1"/>
<evidence type="ECO:0000256" key="3">
    <source>
        <dbReference type="ARBA" id="ARBA00010088"/>
    </source>
</evidence>
<accession>R4G4K1</accession>
<feature type="active site" description="Proton acceptor" evidence="7">
    <location>
        <position position="426"/>
    </location>
</feature>
<sequence length="463" mass="52522">MGCCIKVFGLISVLLAIVIGLLWHTLNEIPEIPDIKLEYWASGSPKPDDKTIRPFKINFPESALKDLEMRLNYTRAMTKPLDGIGFQYGFNTNYLNKILKFWKTEYKWKVREEFLNKFAHFKTKISGLDIHFMHVKPTNPQGKSVLPLLLLHGWPGSIREFYELIPLLTTPKANNNFVFEVIAPSLPGYGFSDGAARPGLGPTQMGVIFNELMGRLGHNKYYIQGGDWGSIIGRSMAILYPSKLLGYHSNMCFCNSFKAKFQALFSHFFPSLFVPEDRIDDYRNEFSYILLESGYLHLQATKPDTLGVGLTDSPAGLAAYILEKFSTWTNKEWRNLADGGLEKFDKAALLDNIMIYWLTGSITTSVRLYSESFSRSNQALKIDEIPSTVPTSCARFPNELMYSPDVVLRSGFLNLVQVTDLKTGGHFAALEVPDVLADDIWKFVEKLSNQDMKKNQNEKKIEN</sequence>